<proteinExistence type="predicted"/>
<dbReference type="AlphaFoldDB" id="A0AAV7VTG5"/>
<reference evidence="1" key="1">
    <citation type="journal article" date="2022" name="bioRxiv">
        <title>Sequencing and chromosome-scale assembly of the giantPleurodeles waltlgenome.</title>
        <authorList>
            <person name="Brown T."/>
            <person name="Elewa A."/>
            <person name="Iarovenko S."/>
            <person name="Subramanian E."/>
            <person name="Araus A.J."/>
            <person name="Petzold A."/>
            <person name="Susuki M."/>
            <person name="Suzuki K.-i.T."/>
            <person name="Hayashi T."/>
            <person name="Toyoda A."/>
            <person name="Oliveira C."/>
            <person name="Osipova E."/>
            <person name="Leigh N.D."/>
            <person name="Simon A."/>
            <person name="Yun M.H."/>
        </authorList>
    </citation>
    <scope>NUCLEOTIDE SEQUENCE</scope>
    <source>
        <strain evidence="1">20211129_DDA</strain>
        <tissue evidence="1">Liver</tissue>
    </source>
</reference>
<dbReference type="Proteomes" id="UP001066276">
    <property type="component" value="Chromosome 2_1"/>
</dbReference>
<evidence type="ECO:0000313" key="1">
    <source>
        <dbReference type="EMBL" id="KAJ1204044.1"/>
    </source>
</evidence>
<gene>
    <name evidence="1" type="ORF">NDU88_007825</name>
</gene>
<protein>
    <submittedName>
        <fullName evidence="1">Uncharacterized protein</fullName>
    </submittedName>
</protein>
<keyword evidence="2" id="KW-1185">Reference proteome</keyword>
<comment type="caution">
    <text evidence="1">The sequence shown here is derived from an EMBL/GenBank/DDBJ whole genome shotgun (WGS) entry which is preliminary data.</text>
</comment>
<name>A0AAV7VTG5_PLEWA</name>
<organism evidence="1 2">
    <name type="scientific">Pleurodeles waltl</name>
    <name type="common">Iberian ribbed newt</name>
    <dbReference type="NCBI Taxonomy" id="8319"/>
    <lineage>
        <taxon>Eukaryota</taxon>
        <taxon>Metazoa</taxon>
        <taxon>Chordata</taxon>
        <taxon>Craniata</taxon>
        <taxon>Vertebrata</taxon>
        <taxon>Euteleostomi</taxon>
        <taxon>Amphibia</taxon>
        <taxon>Batrachia</taxon>
        <taxon>Caudata</taxon>
        <taxon>Salamandroidea</taxon>
        <taxon>Salamandridae</taxon>
        <taxon>Pleurodelinae</taxon>
        <taxon>Pleurodeles</taxon>
    </lineage>
</organism>
<sequence>MLMRWRSYRTYWRLRWRVHEVARNSQGARGPLFSCAWRPEAGEVQGRVRWQKQAAWGCGQAARMQGSNTHASKRVRNQALLPSVISGERGKRALEEGHLGGEDKMAAPTAGNQESFIIINRMRKVMGRGSR</sequence>
<evidence type="ECO:0000313" key="2">
    <source>
        <dbReference type="Proteomes" id="UP001066276"/>
    </source>
</evidence>
<accession>A0AAV7VTG5</accession>
<dbReference type="EMBL" id="JANPWB010000003">
    <property type="protein sequence ID" value="KAJ1204044.1"/>
    <property type="molecule type" value="Genomic_DNA"/>
</dbReference>